<dbReference type="Gene3D" id="1.10.1510.10">
    <property type="entry name" value="Uncharacterised protein YqeY/AIM41 PF09424, N-terminal domain"/>
    <property type="match status" value="1"/>
</dbReference>
<organism evidence="1">
    <name type="scientific">Propionibacterium freudenreichii subsp. freudenreichii</name>
    <dbReference type="NCBI Taxonomy" id="66712"/>
    <lineage>
        <taxon>Bacteria</taxon>
        <taxon>Bacillati</taxon>
        <taxon>Actinomycetota</taxon>
        <taxon>Actinomycetes</taxon>
        <taxon>Propionibacteriales</taxon>
        <taxon>Propionibacteriaceae</taxon>
        <taxon>Propionibacterium</taxon>
    </lineage>
</organism>
<dbReference type="PANTHER" id="PTHR28055:SF1">
    <property type="entry name" value="ALTERED INHERITANCE OF MITOCHONDRIA PROTEIN 41, MITOCHONDRIAL"/>
    <property type="match status" value="1"/>
</dbReference>
<gene>
    <name evidence="1" type="ORF">PFCIRM138_10045</name>
</gene>
<sequence>MATLKDQLKKDLVVAMKAHDETAKTTIRMAVAAIMNAEVAGKAHELSDEEELKILTREVHTREESAETYAAAGREELAAKESAEAELLKKYLPEQLDAAQLQQIVDDVVAQASTDGKPTMKQMGQLVRAANEQVKGRAEGKAVADLVRKAITG</sequence>
<reference evidence="1" key="1">
    <citation type="submission" date="2014-08" db="EMBL/GenBank/DDBJ databases">
        <authorList>
            <person name="Falentin Helene"/>
        </authorList>
    </citation>
    <scope>NUCLEOTIDE SEQUENCE</scope>
</reference>
<dbReference type="Gene3D" id="1.10.10.410">
    <property type="match status" value="1"/>
</dbReference>
<dbReference type="InterPro" id="IPR042184">
    <property type="entry name" value="YqeY/Aim41_N"/>
</dbReference>
<name>A0A0B7P062_PROFF</name>
<dbReference type="EMBL" id="LM676425">
    <property type="protein sequence ID" value="CEP26812.1"/>
    <property type="molecule type" value="Genomic_DNA"/>
</dbReference>
<dbReference type="SUPFAM" id="SSF89095">
    <property type="entry name" value="GatB/YqeY motif"/>
    <property type="match status" value="1"/>
</dbReference>
<dbReference type="PANTHER" id="PTHR28055">
    <property type="entry name" value="ALTERED INHERITANCE OF MITOCHONDRIA PROTEIN 41, MITOCHONDRIAL"/>
    <property type="match status" value="1"/>
</dbReference>
<accession>A0A0B7P062</accession>
<dbReference type="Pfam" id="PF09424">
    <property type="entry name" value="YqeY"/>
    <property type="match status" value="1"/>
</dbReference>
<dbReference type="AlphaFoldDB" id="A0A0B7P062"/>
<dbReference type="InterPro" id="IPR003789">
    <property type="entry name" value="Asn/Gln_tRNA_amidoTrase-B-like"/>
</dbReference>
<dbReference type="GO" id="GO:0016884">
    <property type="term" value="F:carbon-nitrogen ligase activity, with glutamine as amido-N-donor"/>
    <property type="evidence" value="ECO:0007669"/>
    <property type="project" value="InterPro"/>
</dbReference>
<dbReference type="InterPro" id="IPR023168">
    <property type="entry name" value="GatB_Yqey_C_2"/>
</dbReference>
<proteinExistence type="predicted"/>
<dbReference type="InterPro" id="IPR019004">
    <property type="entry name" value="YqeY/Aim41"/>
</dbReference>
<evidence type="ECO:0000313" key="1">
    <source>
        <dbReference type="EMBL" id="CEP26812.1"/>
    </source>
</evidence>
<protein>
    <submittedName>
        <fullName evidence="1">GatB_Yqey, GatB/Yqey</fullName>
    </submittedName>
</protein>